<dbReference type="SUPFAM" id="SSF53474">
    <property type="entry name" value="alpha/beta-Hydrolases"/>
    <property type="match status" value="1"/>
</dbReference>
<evidence type="ECO:0000259" key="1">
    <source>
        <dbReference type="Pfam" id="PF07859"/>
    </source>
</evidence>
<dbReference type="eggNOG" id="KOG1515">
    <property type="taxonomic scope" value="Eukaryota"/>
</dbReference>
<dbReference type="HOGENOM" id="CLU_1306589_0_0_1"/>
<feature type="domain" description="Alpha/beta hydrolase fold-3" evidence="1">
    <location>
        <begin position="43"/>
        <end position="107"/>
    </location>
</feature>
<reference evidence="2" key="2">
    <citation type="submission" date="2018-05" db="EMBL/GenBank/DDBJ databases">
        <title>OmerRS3 (Oryza meridionalis Reference Sequence Version 3).</title>
        <authorList>
            <person name="Zhang J."/>
            <person name="Kudrna D."/>
            <person name="Lee S."/>
            <person name="Talag J."/>
            <person name="Welchert J."/>
            <person name="Wing R.A."/>
        </authorList>
    </citation>
    <scope>NUCLEOTIDE SEQUENCE [LARGE SCALE GENOMIC DNA]</scope>
    <source>
        <strain evidence="2">cv. OR44</strain>
    </source>
</reference>
<dbReference type="Gramene" id="OMERI07G13600.1">
    <property type="protein sequence ID" value="OMERI07G13600.1"/>
    <property type="gene ID" value="OMERI07G13600"/>
</dbReference>
<dbReference type="EnsemblPlants" id="OMERI07G13600.1">
    <property type="protein sequence ID" value="OMERI07G13600.1"/>
    <property type="gene ID" value="OMERI07G13600"/>
</dbReference>
<dbReference type="Gene3D" id="3.40.50.1820">
    <property type="entry name" value="alpha/beta hydrolase"/>
    <property type="match status" value="1"/>
</dbReference>
<proteinExistence type="predicted"/>
<dbReference type="AlphaFoldDB" id="A0A0E0ECB3"/>
<keyword evidence="3" id="KW-1185">Reference proteome</keyword>
<sequence>MALLHATLTNFLETILLTNNCPRARLFLPSGAAATGQRRLPIVVYFHGGSFCTESAFCRTYHRYATFLASRAGALVVSVEYRLAPEHPIPAAYDDAWAALQWVASLSDPWFADYGDLRPRRQHPRADHGAALLLGSREAAVRDGLGRRGPSRRSAQTSRTLMESIVRFINRNAARRAASPWPASVLPELHEHFYSPLHASNGDQKMSRGCN</sequence>
<dbReference type="Pfam" id="PF07859">
    <property type="entry name" value="Abhydrolase_3"/>
    <property type="match status" value="1"/>
</dbReference>
<dbReference type="STRING" id="40149.A0A0E0ECB3"/>
<evidence type="ECO:0000313" key="3">
    <source>
        <dbReference type="Proteomes" id="UP000008021"/>
    </source>
</evidence>
<dbReference type="InterPro" id="IPR029058">
    <property type="entry name" value="AB_hydrolase_fold"/>
</dbReference>
<evidence type="ECO:0000313" key="2">
    <source>
        <dbReference type="EnsemblPlants" id="OMERI07G13600.1"/>
    </source>
</evidence>
<name>A0A0E0ECB3_9ORYZ</name>
<accession>A0A0E0ECB3</accession>
<dbReference type="PANTHER" id="PTHR23024:SF398">
    <property type="entry name" value="OS07G0526600 PROTEIN"/>
    <property type="match status" value="1"/>
</dbReference>
<dbReference type="PANTHER" id="PTHR23024">
    <property type="entry name" value="ARYLACETAMIDE DEACETYLASE"/>
    <property type="match status" value="1"/>
</dbReference>
<protein>
    <recommendedName>
        <fullName evidence="1">Alpha/beta hydrolase fold-3 domain-containing protein</fullName>
    </recommendedName>
</protein>
<dbReference type="InterPro" id="IPR050466">
    <property type="entry name" value="Carboxylest/Gibb_receptor"/>
</dbReference>
<reference evidence="2" key="1">
    <citation type="submission" date="2015-04" db="UniProtKB">
        <authorList>
            <consortium name="EnsemblPlants"/>
        </authorList>
    </citation>
    <scope>IDENTIFICATION</scope>
</reference>
<dbReference type="InterPro" id="IPR013094">
    <property type="entry name" value="AB_hydrolase_3"/>
</dbReference>
<dbReference type="Proteomes" id="UP000008021">
    <property type="component" value="Chromosome 7"/>
</dbReference>
<dbReference type="GO" id="GO:0016787">
    <property type="term" value="F:hydrolase activity"/>
    <property type="evidence" value="ECO:0007669"/>
    <property type="project" value="InterPro"/>
</dbReference>
<organism evidence="2">
    <name type="scientific">Oryza meridionalis</name>
    <dbReference type="NCBI Taxonomy" id="40149"/>
    <lineage>
        <taxon>Eukaryota</taxon>
        <taxon>Viridiplantae</taxon>
        <taxon>Streptophyta</taxon>
        <taxon>Embryophyta</taxon>
        <taxon>Tracheophyta</taxon>
        <taxon>Spermatophyta</taxon>
        <taxon>Magnoliopsida</taxon>
        <taxon>Liliopsida</taxon>
        <taxon>Poales</taxon>
        <taxon>Poaceae</taxon>
        <taxon>BOP clade</taxon>
        <taxon>Oryzoideae</taxon>
        <taxon>Oryzeae</taxon>
        <taxon>Oryzinae</taxon>
        <taxon>Oryza</taxon>
    </lineage>
</organism>